<evidence type="ECO:0000256" key="2">
    <source>
        <dbReference type="SAM" id="MobiDB-lite"/>
    </source>
</evidence>
<feature type="compositionally biased region" description="Polar residues" evidence="2">
    <location>
        <begin position="304"/>
        <end position="316"/>
    </location>
</feature>
<protein>
    <recommendedName>
        <fullName evidence="1">YTH domain-containing family protein</fullName>
    </recommendedName>
</protein>
<feature type="domain" description="YTH" evidence="3">
    <location>
        <begin position="369"/>
        <end position="510"/>
    </location>
</feature>
<evidence type="ECO:0000256" key="1">
    <source>
        <dbReference type="RuleBase" id="RU369095"/>
    </source>
</evidence>
<dbReference type="Proteomes" id="UP000077755">
    <property type="component" value="Chromosome 7"/>
</dbReference>
<dbReference type="AlphaFoldDB" id="A0A164SKN6"/>
<dbReference type="CDD" id="cd21134">
    <property type="entry name" value="YTH"/>
    <property type="match status" value="1"/>
</dbReference>
<sequence length="718" mass="79172">MEFYNIPEHGHADASLIHSTESNPVLTSPLTEQFEELYNNRVSESAVPQGLYHPTADNFGYISAGMESPSNWNDHQVFFGLDGQEIQYAGAQTENFPFLLYTPSYGYTQTPFNPYNPYIPGAMIGTDGSYIGSHQYYTVPSYENPLSSTGYYPMVVQSGPDVYPNSNPEGPEPFMDAAAFIANRTDVPGPKHNLSSASAAVKMNPLRITPDKTNSFTRTSGESRINIGPSKQPLSHGNVSSNGYYNAAAMSNVFQGRGTKIVDNLSQGKVWSNRNQFKVAQPGSGLSSFSSSTQQRAMIDKVQTKVTGGSVSPDVSSEQDRGPRTSKLTNQLAAKAYSSMAREGDAQGSVIIDTDQYNKDDFPLNYVNAKFFVIKSYSEDDVHKSIKYSVWSSTPNGNKKLYIAHDDARRIAGEEPRGCPIFLFFSVNASGQFCGVAEMTGAVDFHKNMDFWQQDKWSGSFPVKWHFIKDVPNSNFRHIILENNENKPVTNSRDTQEIRYEKGVEMLKIFKHYTSKTSLLDDFMYYENRQKLLKQEKARRLLKNYEHQFIWPRIEPPRKMNGILKSPIKEDAELEKNIDEKNDLEKVPISKDQVLTDKEVNEVIVKSCDTSAATKNVEGESGLLKFGSLSINQKKAGCEPAANPRATGSVLSPSSTSATETVTAKPVDVVTVGSMPVTVNGVASSVGFLTVGTIPLDAGILNVNEASSVANSGSRKVK</sequence>
<dbReference type="GO" id="GO:0061157">
    <property type="term" value="P:mRNA destabilization"/>
    <property type="evidence" value="ECO:0007669"/>
    <property type="project" value="TreeGrafter"/>
</dbReference>
<dbReference type="Gene3D" id="3.10.590.10">
    <property type="entry name" value="ph1033 like domains"/>
    <property type="match status" value="1"/>
</dbReference>
<dbReference type="GO" id="GO:0005737">
    <property type="term" value="C:cytoplasm"/>
    <property type="evidence" value="ECO:0007669"/>
    <property type="project" value="TreeGrafter"/>
</dbReference>
<dbReference type="GO" id="GO:0003729">
    <property type="term" value="F:mRNA binding"/>
    <property type="evidence" value="ECO:0007669"/>
    <property type="project" value="UniProtKB-UniRule"/>
</dbReference>
<dbReference type="InterPro" id="IPR045168">
    <property type="entry name" value="YTH_prot"/>
</dbReference>
<keyword evidence="6" id="KW-1185">Reference proteome</keyword>
<name>A0A164SKN6_DAUCS</name>
<organism evidence="4">
    <name type="scientific">Daucus carota subsp. sativus</name>
    <name type="common">Carrot</name>
    <dbReference type="NCBI Taxonomy" id="79200"/>
    <lineage>
        <taxon>Eukaryota</taxon>
        <taxon>Viridiplantae</taxon>
        <taxon>Streptophyta</taxon>
        <taxon>Embryophyta</taxon>
        <taxon>Tracheophyta</taxon>
        <taxon>Spermatophyta</taxon>
        <taxon>Magnoliopsida</taxon>
        <taxon>eudicotyledons</taxon>
        <taxon>Gunneridae</taxon>
        <taxon>Pentapetalae</taxon>
        <taxon>asterids</taxon>
        <taxon>campanulids</taxon>
        <taxon>Apiales</taxon>
        <taxon>Apiaceae</taxon>
        <taxon>Apioideae</taxon>
        <taxon>Scandiceae</taxon>
        <taxon>Daucinae</taxon>
        <taxon>Daucus</taxon>
        <taxon>Daucus sect. Daucus</taxon>
    </lineage>
</organism>
<dbReference type="STRING" id="79200.A0A164SKN6"/>
<evidence type="ECO:0000313" key="4">
    <source>
        <dbReference type="EMBL" id="KZM86246.1"/>
    </source>
</evidence>
<reference evidence="5" key="2">
    <citation type="submission" date="2022-03" db="EMBL/GenBank/DDBJ databases">
        <title>Draft title - Genomic analysis of global carrot germplasm unveils the trajectory of domestication and the origin of high carotenoid orange carrot.</title>
        <authorList>
            <person name="Iorizzo M."/>
            <person name="Ellison S."/>
            <person name="Senalik D."/>
            <person name="Macko-Podgorni A."/>
            <person name="Grzebelus D."/>
            <person name="Bostan H."/>
            <person name="Rolling W."/>
            <person name="Curaba J."/>
            <person name="Simon P."/>
        </authorList>
    </citation>
    <scope>NUCLEOTIDE SEQUENCE</scope>
    <source>
        <tissue evidence="5">Leaf</tissue>
    </source>
</reference>
<comment type="similarity">
    <text evidence="1">Belongs to the YTHDF family.</text>
</comment>
<gene>
    <name evidence="4" type="ORF">DCAR_023380</name>
    <name evidence="5" type="ORF">DCAR_0726824</name>
</gene>
<comment type="function">
    <text evidence="1">Specifically recognizes and binds N6-methyladenosine (m6A)-containing RNAs, and regulates mRNA stability. M6A is a modification present at internal sites of mRNAs and some non-coding RNAs and plays a role in mRNA stability and processing.</text>
</comment>
<dbReference type="PROSITE" id="PS50882">
    <property type="entry name" value="YTH"/>
    <property type="match status" value="1"/>
</dbReference>
<dbReference type="Gramene" id="KZM86246">
    <property type="protein sequence ID" value="KZM86246"/>
    <property type="gene ID" value="DCAR_023380"/>
</dbReference>
<dbReference type="Pfam" id="PF04146">
    <property type="entry name" value="YTH"/>
    <property type="match status" value="1"/>
</dbReference>
<feature type="region of interest" description="Disordered" evidence="2">
    <location>
        <begin position="304"/>
        <end position="326"/>
    </location>
</feature>
<dbReference type="OrthoDB" id="306690at2759"/>
<keyword evidence="1" id="KW-0694">RNA-binding</keyword>
<feature type="compositionally biased region" description="Polar residues" evidence="2">
    <location>
        <begin position="211"/>
        <end position="223"/>
    </location>
</feature>
<dbReference type="EMBL" id="LNRQ01000007">
    <property type="protein sequence ID" value="KZM86246.1"/>
    <property type="molecule type" value="Genomic_DNA"/>
</dbReference>
<evidence type="ECO:0000313" key="6">
    <source>
        <dbReference type="Proteomes" id="UP000077755"/>
    </source>
</evidence>
<reference evidence="4" key="1">
    <citation type="journal article" date="2016" name="Nat. Genet.">
        <title>A high-quality carrot genome assembly provides new insights into carotenoid accumulation and asterid genome evolution.</title>
        <authorList>
            <person name="Iorizzo M."/>
            <person name="Ellison S."/>
            <person name="Senalik D."/>
            <person name="Zeng P."/>
            <person name="Satapoomin P."/>
            <person name="Huang J."/>
            <person name="Bowman M."/>
            <person name="Iovene M."/>
            <person name="Sanseverino W."/>
            <person name="Cavagnaro P."/>
            <person name="Yildiz M."/>
            <person name="Macko-Podgorni A."/>
            <person name="Moranska E."/>
            <person name="Grzebelus E."/>
            <person name="Grzebelus D."/>
            <person name="Ashrafi H."/>
            <person name="Zheng Z."/>
            <person name="Cheng S."/>
            <person name="Spooner D."/>
            <person name="Van Deynze A."/>
            <person name="Simon P."/>
        </authorList>
    </citation>
    <scope>NUCLEOTIDE SEQUENCE [LARGE SCALE GENOMIC DNA]</scope>
    <source>
        <tissue evidence="4">Leaf</tissue>
    </source>
</reference>
<dbReference type="PANTHER" id="PTHR12357">
    <property type="entry name" value="YTH YT521-B HOMOLOGY DOMAIN-CONTAINING"/>
    <property type="match status" value="1"/>
</dbReference>
<dbReference type="KEGG" id="dcr:108196378"/>
<proteinExistence type="inferred from homology"/>
<dbReference type="OMA" id="CANMERY"/>
<dbReference type="SMR" id="A0A164SKN6"/>
<dbReference type="GO" id="GO:1990247">
    <property type="term" value="F:N6-methyladenosine-containing RNA reader activity"/>
    <property type="evidence" value="ECO:0007669"/>
    <property type="project" value="UniProtKB-UniRule"/>
</dbReference>
<evidence type="ECO:0000259" key="3">
    <source>
        <dbReference type="PROSITE" id="PS50882"/>
    </source>
</evidence>
<dbReference type="EMBL" id="CP093349">
    <property type="protein sequence ID" value="WOH07394.1"/>
    <property type="molecule type" value="Genomic_DNA"/>
</dbReference>
<accession>A0A164SKN6</accession>
<feature type="region of interest" description="Disordered" evidence="2">
    <location>
        <begin position="208"/>
        <end position="237"/>
    </location>
</feature>
<dbReference type="PANTHER" id="PTHR12357:SF92">
    <property type="entry name" value="YTH DOMAIN-CONTAINING FAMILY PROTEIN"/>
    <property type="match status" value="1"/>
</dbReference>
<dbReference type="InterPro" id="IPR007275">
    <property type="entry name" value="YTH_domain"/>
</dbReference>
<evidence type="ECO:0000313" key="5">
    <source>
        <dbReference type="EMBL" id="WOH07394.1"/>
    </source>
</evidence>